<organism evidence="1">
    <name type="scientific">Solanum chacoense</name>
    <name type="common">Chaco potato</name>
    <dbReference type="NCBI Taxonomy" id="4108"/>
    <lineage>
        <taxon>Eukaryota</taxon>
        <taxon>Viridiplantae</taxon>
        <taxon>Streptophyta</taxon>
        <taxon>Embryophyta</taxon>
        <taxon>Tracheophyta</taxon>
        <taxon>Spermatophyta</taxon>
        <taxon>Magnoliopsida</taxon>
        <taxon>eudicotyledons</taxon>
        <taxon>Gunneridae</taxon>
        <taxon>Pentapetalae</taxon>
        <taxon>asterids</taxon>
        <taxon>lamiids</taxon>
        <taxon>Solanales</taxon>
        <taxon>Solanaceae</taxon>
        <taxon>Solanoideae</taxon>
        <taxon>Solaneae</taxon>
        <taxon>Solanum</taxon>
    </lineage>
</organism>
<protein>
    <submittedName>
        <fullName evidence="1">Putative ovule protein</fullName>
    </submittedName>
</protein>
<proteinExistence type="predicted"/>
<name>A0A0V0GQA7_SOLCH</name>
<accession>A0A0V0GQA7</accession>
<sequence length="63" mass="7354">MLPVTCYLWEVEQVSCGISRGACKFVHAPRLFVKKRLDGGLDLTHVGREYQFHWRLTQDNLFS</sequence>
<dbReference type="AlphaFoldDB" id="A0A0V0GQA7"/>
<evidence type="ECO:0000313" key="1">
    <source>
        <dbReference type="EMBL" id="JAP09981.1"/>
    </source>
</evidence>
<dbReference type="EMBL" id="GEDG01033964">
    <property type="protein sequence ID" value="JAP09981.1"/>
    <property type="molecule type" value="Transcribed_RNA"/>
</dbReference>
<reference evidence="1" key="1">
    <citation type="submission" date="2015-12" db="EMBL/GenBank/DDBJ databases">
        <title>Gene expression during late stages of embryo sac development: a critical building block for successful pollen-pistil interactions.</title>
        <authorList>
            <person name="Liu Y."/>
            <person name="Joly V."/>
            <person name="Sabar M."/>
            <person name="Matton D.P."/>
        </authorList>
    </citation>
    <scope>NUCLEOTIDE SEQUENCE</scope>
</reference>